<accession>A0A1S1P7K3</accession>
<evidence type="ECO:0000256" key="9">
    <source>
        <dbReference type="ARBA" id="ARBA00023065"/>
    </source>
</evidence>
<evidence type="ECO:0000256" key="3">
    <source>
        <dbReference type="ARBA" id="ARBA00022448"/>
    </source>
</evidence>
<dbReference type="InterPro" id="IPR039426">
    <property type="entry name" value="TonB-dep_rcpt-like"/>
</dbReference>
<evidence type="ECO:0000256" key="1">
    <source>
        <dbReference type="ARBA" id="ARBA00004571"/>
    </source>
</evidence>
<feature type="chain" id="PRO_5013204294" evidence="17">
    <location>
        <begin position="32"/>
        <end position="728"/>
    </location>
</feature>
<keyword evidence="13 14" id="KW-0998">Cell outer membrane</keyword>
<dbReference type="InterPro" id="IPR012910">
    <property type="entry name" value="Plug_dom"/>
</dbReference>
<evidence type="ECO:0000256" key="6">
    <source>
        <dbReference type="ARBA" id="ARBA00022692"/>
    </source>
</evidence>
<evidence type="ECO:0000256" key="8">
    <source>
        <dbReference type="ARBA" id="ARBA00023004"/>
    </source>
</evidence>
<dbReference type="InterPro" id="IPR000531">
    <property type="entry name" value="Beta-barrel_TonB"/>
</dbReference>
<dbReference type="GO" id="GO:0009279">
    <property type="term" value="C:cell outer membrane"/>
    <property type="evidence" value="ECO:0007669"/>
    <property type="project" value="UniProtKB-SubCell"/>
</dbReference>
<dbReference type="PROSITE" id="PS00430">
    <property type="entry name" value="TONB_DEPENDENT_REC_1"/>
    <property type="match status" value="1"/>
</dbReference>
<dbReference type="AlphaFoldDB" id="A0A1S1P7K3"/>
<keyword evidence="4 14" id="KW-1134">Transmembrane beta strand</keyword>
<keyword evidence="7 17" id="KW-0732">Signal</keyword>
<organism evidence="20 21">
    <name type="scientific">Methylorubrum extorquens</name>
    <name type="common">Methylobacterium dichloromethanicum</name>
    <name type="synonym">Methylobacterium extorquens</name>
    <dbReference type="NCBI Taxonomy" id="408"/>
    <lineage>
        <taxon>Bacteria</taxon>
        <taxon>Pseudomonadati</taxon>
        <taxon>Pseudomonadota</taxon>
        <taxon>Alphaproteobacteria</taxon>
        <taxon>Hyphomicrobiales</taxon>
        <taxon>Methylobacteriaceae</taxon>
        <taxon>Methylorubrum</taxon>
    </lineage>
</organism>
<comment type="similarity">
    <text evidence="2 14 16">Belongs to the TonB-dependent receptor family.</text>
</comment>
<dbReference type="GO" id="GO:0015891">
    <property type="term" value="P:siderophore transport"/>
    <property type="evidence" value="ECO:0007669"/>
    <property type="project" value="InterPro"/>
</dbReference>
<dbReference type="FunFam" id="2.170.130.10:FF:000001">
    <property type="entry name" value="Catecholate siderophore TonB-dependent receptor"/>
    <property type="match status" value="1"/>
</dbReference>
<evidence type="ECO:0000256" key="10">
    <source>
        <dbReference type="ARBA" id="ARBA00023077"/>
    </source>
</evidence>
<reference evidence="20 21" key="1">
    <citation type="submission" date="2016-10" db="EMBL/GenBank/DDBJ databases">
        <title>Draft genome sequence of Methylobacterium extorquens CP3, a seed endophyte of Crotalaria pumila with plant growth-promoting and metal tolerance properties.</title>
        <authorList>
            <person name="Sanchez-Lopez A.S."/>
            <person name="Van Hamme J.D."/>
            <person name="Thijs S."/>
            <person name="Mcammond B.M."/>
            <person name="Stevens V."/>
            <person name="Gonzalez-Chavez M.D.C."/>
            <person name="Vangronsveld J."/>
        </authorList>
    </citation>
    <scope>NUCLEOTIDE SEQUENCE [LARGE SCALE GENOMIC DNA]</scope>
    <source>
        <strain evidence="20 21">CP3</strain>
    </source>
</reference>
<evidence type="ECO:0000256" key="5">
    <source>
        <dbReference type="ARBA" id="ARBA00022496"/>
    </source>
</evidence>
<keyword evidence="3 14" id="KW-0813">Transport</keyword>
<dbReference type="EMBL" id="MNAO01000058">
    <property type="protein sequence ID" value="OHV17147.1"/>
    <property type="molecule type" value="Genomic_DNA"/>
</dbReference>
<sequence length="728" mass="78674">MSSALRDRLRYGLAAFLAGTAALGSSGAAWAQEAVTLETLSVEGSGRGGSGPGGAGTESAFGPVPGYVAQRSATGTKTDTALKETPQSISVVGEQQVREQAATSVQEALRYTAGVAAEAYGPSTRGDYPRIRGSDAAIFLDGLRLKDPDVFNEPRPDPYTLSRFEVLRGPASTLYGSSPVGGLINLVSKRPLDVPYTEAGVRFGNYGWKEAFTDSTGRLTEDGQFLYRFVGVGRLADAQTDFVANDRYVINPSVTWRPSADTSWTLIGLHQKDAFGASDAFLPREGSLYAGPNGFIPLNRFTGDPNFDRYETETSSITSLFEHRFDDSLILRQNLRYSHIDGTYQSAYGNVYTLTPSADLPNAPFLDPARRTVDRFTYRVSSVKDRITTDTNLQGRFDTGPISHTVLGGVDFRQQWDSTRTGFGTDARPFDLYAPVYVGVTPPDLGVPTALSQSQTGLYLQDQIKFGQWIVLATMRHDWVNSATRGAESVAGEATTGRIGLMYAFENGLTPYVSYATSFTPIFGANVCAGGACRPIEGEQIEGGFKYNPTPWFAVNAAIYDTVERNRLTPDPSGLPISIQTGKVKIQGGDIEAIATINNDTNIIASYAYTDARYAAGDNAGARVETQPLHLASLWVTHRFTLADMPGSFLVGGGVRHIGESFDGSLNSFNTPAVTLADALVGWEDAHWRAQLNVSNIADTRYLSTCLTRGDCFVGTRRTILGSLTYKF</sequence>
<evidence type="ECO:0000259" key="18">
    <source>
        <dbReference type="Pfam" id="PF00593"/>
    </source>
</evidence>
<dbReference type="InterPro" id="IPR037066">
    <property type="entry name" value="Plug_dom_sf"/>
</dbReference>
<keyword evidence="12 20" id="KW-0675">Receptor</keyword>
<keyword evidence="10 15" id="KW-0798">TonB box</keyword>
<dbReference type="Gene3D" id="2.40.170.20">
    <property type="entry name" value="TonB-dependent receptor, beta-barrel domain"/>
    <property type="match status" value="1"/>
</dbReference>
<name>A0A1S1P7K3_METEX</name>
<comment type="subcellular location">
    <subcellularLocation>
        <location evidence="1 14">Cell outer membrane</location>
        <topology evidence="1 14">Multi-pass membrane protein</topology>
    </subcellularLocation>
</comment>
<evidence type="ECO:0000256" key="12">
    <source>
        <dbReference type="ARBA" id="ARBA00023170"/>
    </source>
</evidence>
<evidence type="ECO:0000256" key="11">
    <source>
        <dbReference type="ARBA" id="ARBA00023136"/>
    </source>
</evidence>
<dbReference type="CDD" id="cd01347">
    <property type="entry name" value="ligand_gated_channel"/>
    <property type="match status" value="1"/>
</dbReference>
<evidence type="ECO:0000256" key="7">
    <source>
        <dbReference type="ARBA" id="ARBA00022729"/>
    </source>
</evidence>
<dbReference type="Pfam" id="PF00593">
    <property type="entry name" value="TonB_dep_Rec_b-barrel"/>
    <property type="match status" value="1"/>
</dbReference>
<dbReference type="PANTHER" id="PTHR32552">
    <property type="entry name" value="FERRICHROME IRON RECEPTOR-RELATED"/>
    <property type="match status" value="1"/>
</dbReference>
<feature type="domain" description="TonB-dependent receptor plug" evidence="19">
    <location>
        <begin position="82"/>
        <end position="182"/>
    </location>
</feature>
<dbReference type="InterPro" id="IPR036942">
    <property type="entry name" value="Beta-barrel_TonB_sf"/>
</dbReference>
<evidence type="ECO:0000256" key="15">
    <source>
        <dbReference type="PROSITE-ProRule" id="PRU10143"/>
    </source>
</evidence>
<keyword evidence="9" id="KW-0406">Ion transport</keyword>
<evidence type="ECO:0000256" key="2">
    <source>
        <dbReference type="ARBA" id="ARBA00009810"/>
    </source>
</evidence>
<keyword evidence="5" id="KW-0410">Iron transport</keyword>
<evidence type="ECO:0000256" key="17">
    <source>
        <dbReference type="SAM" id="SignalP"/>
    </source>
</evidence>
<evidence type="ECO:0000259" key="19">
    <source>
        <dbReference type="Pfam" id="PF07715"/>
    </source>
</evidence>
<dbReference type="PANTHER" id="PTHR32552:SF68">
    <property type="entry name" value="FERRICHROME OUTER MEMBRANE TRANSPORTER_PHAGE RECEPTOR"/>
    <property type="match status" value="1"/>
</dbReference>
<comment type="caution">
    <text evidence="20">The sequence shown here is derived from an EMBL/GenBank/DDBJ whole genome shotgun (WGS) entry which is preliminary data.</text>
</comment>
<dbReference type="InterPro" id="IPR010105">
    <property type="entry name" value="TonB_sidphr_rcpt"/>
</dbReference>
<dbReference type="GO" id="GO:0038023">
    <property type="term" value="F:signaling receptor activity"/>
    <property type="evidence" value="ECO:0007669"/>
    <property type="project" value="InterPro"/>
</dbReference>
<feature type="signal peptide" evidence="17">
    <location>
        <begin position="1"/>
        <end position="31"/>
    </location>
</feature>
<evidence type="ECO:0000313" key="21">
    <source>
        <dbReference type="Proteomes" id="UP000180215"/>
    </source>
</evidence>
<feature type="short sequence motif" description="TonB box" evidence="15">
    <location>
        <begin position="39"/>
        <end position="45"/>
    </location>
</feature>
<gene>
    <name evidence="20" type="ORF">BK022_07395</name>
</gene>
<dbReference type="Gene3D" id="2.170.130.10">
    <property type="entry name" value="TonB-dependent receptor, plug domain"/>
    <property type="match status" value="1"/>
</dbReference>
<dbReference type="NCBIfam" id="TIGR01783">
    <property type="entry name" value="TonB-siderophor"/>
    <property type="match status" value="1"/>
</dbReference>
<dbReference type="InterPro" id="IPR010916">
    <property type="entry name" value="TonB_box_CS"/>
</dbReference>
<evidence type="ECO:0000256" key="16">
    <source>
        <dbReference type="RuleBase" id="RU003357"/>
    </source>
</evidence>
<dbReference type="Pfam" id="PF07715">
    <property type="entry name" value="Plug"/>
    <property type="match status" value="1"/>
</dbReference>
<evidence type="ECO:0000256" key="13">
    <source>
        <dbReference type="ARBA" id="ARBA00023237"/>
    </source>
</evidence>
<evidence type="ECO:0000256" key="14">
    <source>
        <dbReference type="PROSITE-ProRule" id="PRU01360"/>
    </source>
</evidence>
<evidence type="ECO:0000313" key="20">
    <source>
        <dbReference type="EMBL" id="OHV17147.1"/>
    </source>
</evidence>
<keyword evidence="11 14" id="KW-0472">Membrane</keyword>
<dbReference type="PROSITE" id="PS52016">
    <property type="entry name" value="TONB_DEPENDENT_REC_3"/>
    <property type="match status" value="1"/>
</dbReference>
<protein>
    <submittedName>
        <fullName evidence="20">TonB-dependent receptor</fullName>
    </submittedName>
</protein>
<keyword evidence="8" id="KW-0408">Iron</keyword>
<evidence type="ECO:0000256" key="4">
    <source>
        <dbReference type="ARBA" id="ARBA00022452"/>
    </source>
</evidence>
<feature type="domain" description="TonB-dependent receptor-like beta-barrel" evidence="18">
    <location>
        <begin position="256"/>
        <end position="697"/>
    </location>
</feature>
<dbReference type="Proteomes" id="UP000180215">
    <property type="component" value="Unassembled WGS sequence"/>
</dbReference>
<dbReference type="GO" id="GO:0015344">
    <property type="term" value="F:siderophore uptake transmembrane transporter activity"/>
    <property type="evidence" value="ECO:0007669"/>
    <property type="project" value="TreeGrafter"/>
</dbReference>
<keyword evidence="6 14" id="KW-0812">Transmembrane</keyword>
<dbReference type="SUPFAM" id="SSF56935">
    <property type="entry name" value="Porins"/>
    <property type="match status" value="1"/>
</dbReference>
<proteinExistence type="inferred from homology"/>